<accession>A0A6N3AQT4</accession>
<dbReference type="EMBL" id="CACRTL010000027">
    <property type="protein sequence ID" value="VYT92026.1"/>
    <property type="molecule type" value="Genomic_DNA"/>
</dbReference>
<dbReference type="PROSITE" id="PS51379">
    <property type="entry name" value="4FE4S_FER_2"/>
    <property type="match status" value="2"/>
</dbReference>
<feature type="domain" description="4Fe-4S ferredoxin-type" evidence="6">
    <location>
        <begin position="37"/>
        <end position="69"/>
    </location>
</feature>
<sequence>MNITNFKWSLEKCIHCGKCLKVCPGDLFIFDDKNELKIKEIDCFGWDGCWQCDHCLAVCPTGAISIFNKDPQNSVTLPDYQDAGKMMSALVRTRRACRRYLNKDVDKKIIKELMGSIQYAPTGGNKRKLEFTIIDDCKEMDYFRLLVRDEMIKLANNGIYPQGFDKTSYNQMMAWEKSVRPDSIFCGAPHILIPHAPKNIPCAVQDVNMAAAYFELLCNANGLGAICMSYPLAVLGNMPNVMKLLQIPEDHYISLMVGFGYPEIRYARGVQREANGKIKRIVFTQD</sequence>
<name>A0A6N3AQT4_9FIRM</name>
<evidence type="ECO:0000313" key="7">
    <source>
        <dbReference type="EMBL" id="MDB7084082.1"/>
    </source>
</evidence>
<dbReference type="SUPFAM" id="SSF55469">
    <property type="entry name" value="FMN-dependent nitroreductase-like"/>
    <property type="match status" value="1"/>
</dbReference>
<organism evidence="8">
    <name type="scientific">Thomasclavelia ramosa</name>
    <dbReference type="NCBI Taxonomy" id="1547"/>
    <lineage>
        <taxon>Bacteria</taxon>
        <taxon>Bacillati</taxon>
        <taxon>Bacillota</taxon>
        <taxon>Erysipelotrichia</taxon>
        <taxon>Erysipelotrichales</taxon>
        <taxon>Coprobacillaceae</taxon>
        <taxon>Thomasclavelia</taxon>
    </lineage>
</organism>
<dbReference type="GO" id="GO:0046872">
    <property type="term" value="F:metal ion binding"/>
    <property type="evidence" value="ECO:0007669"/>
    <property type="project" value="UniProtKB-KW"/>
</dbReference>
<gene>
    <name evidence="8" type="ORF">CRLFYP8_02461</name>
    <name evidence="7" type="ORF">PM738_09745</name>
</gene>
<dbReference type="Gene3D" id="3.30.70.20">
    <property type="match status" value="1"/>
</dbReference>
<evidence type="ECO:0000256" key="3">
    <source>
        <dbReference type="ARBA" id="ARBA00023002"/>
    </source>
</evidence>
<dbReference type="PANTHER" id="PTHR43673">
    <property type="entry name" value="NAD(P)H NITROREDUCTASE YDGI-RELATED"/>
    <property type="match status" value="1"/>
</dbReference>
<keyword evidence="4" id="KW-0408">Iron</keyword>
<dbReference type="PROSITE" id="PS00198">
    <property type="entry name" value="4FE4S_FER_1"/>
    <property type="match status" value="2"/>
</dbReference>
<dbReference type="AlphaFoldDB" id="A0A6N3AQT4"/>
<comment type="similarity">
    <text evidence="1">Belongs to the nitroreductase family.</text>
</comment>
<dbReference type="Gene3D" id="3.40.109.10">
    <property type="entry name" value="NADH Oxidase"/>
    <property type="match status" value="1"/>
</dbReference>
<dbReference type="Pfam" id="PF12838">
    <property type="entry name" value="Fer4_7"/>
    <property type="match status" value="1"/>
</dbReference>
<feature type="domain" description="4Fe-4S ferredoxin-type" evidence="6">
    <location>
        <begin position="4"/>
        <end position="33"/>
    </location>
</feature>
<evidence type="ECO:0000256" key="4">
    <source>
        <dbReference type="ARBA" id="ARBA00023004"/>
    </source>
</evidence>
<proteinExistence type="inferred from homology"/>
<dbReference type="GO" id="GO:0051536">
    <property type="term" value="F:iron-sulfur cluster binding"/>
    <property type="evidence" value="ECO:0007669"/>
    <property type="project" value="UniProtKB-KW"/>
</dbReference>
<dbReference type="EMBL" id="JAQLKE010000013">
    <property type="protein sequence ID" value="MDB7084082.1"/>
    <property type="molecule type" value="Genomic_DNA"/>
</dbReference>
<dbReference type="GeneID" id="64195580"/>
<dbReference type="GO" id="GO:0016491">
    <property type="term" value="F:oxidoreductase activity"/>
    <property type="evidence" value="ECO:0007669"/>
    <property type="project" value="UniProtKB-KW"/>
</dbReference>
<dbReference type="Proteomes" id="UP001211987">
    <property type="component" value="Unassembled WGS sequence"/>
</dbReference>
<dbReference type="InterPro" id="IPR017896">
    <property type="entry name" value="4Fe4S_Fe-S-bd"/>
</dbReference>
<keyword evidence="2" id="KW-0479">Metal-binding</keyword>
<keyword evidence="5" id="KW-0411">Iron-sulfur</keyword>
<dbReference type="SUPFAM" id="SSF54862">
    <property type="entry name" value="4Fe-4S ferredoxins"/>
    <property type="match status" value="1"/>
</dbReference>
<evidence type="ECO:0000256" key="2">
    <source>
        <dbReference type="ARBA" id="ARBA00022723"/>
    </source>
</evidence>
<keyword evidence="3" id="KW-0560">Oxidoreductase</keyword>
<protein>
    <submittedName>
        <fullName evidence="8">Hydrogenase 4 subunit H</fullName>
    </submittedName>
    <submittedName>
        <fullName evidence="7">Nitroreductase family protein</fullName>
    </submittedName>
</protein>
<dbReference type="InterPro" id="IPR000415">
    <property type="entry name" value="Nitroreductase-like"/>
</dbReference>
<dbReference type="PANTHER" id="PTHR43673:SF10">
    <property type="entry name" value="NADH DEHYDROGENASE_NAD(P)H NITROREDUCTASE XCC3605-RELATED"/>
    <property type="match status" value="1"/>
</dbReference>
<evidence type="ECO:0000256" key="5">
    <source>
        <dbReference type="ARBA" id="ARBA00023014"/>
    </source>
</evidence>
<evidence type="ECO:0000259" key="6">
    <source>
        <dbReference type="PROSITE" id="PS51379"/>
    </source>
</evidence>
<evidence type="ECO:0000256" key="1">
    <source>
        <dbReference type="ARBA" id="ARBA00007118"/>
    </source>
</evidence>
<dbReference type="InterPro" id="IPR029479">
    <property type="entry name" value="Nitroreductase"/>
</dbReference>
<evidence type="ECO:0000313" key="8">
    <source>
        <dbReference type="EMBL" id="VYT92026.1"/>
    </source>
</evidence>
<dbReference type="RefSeq" id="WP_009010122.1">
    <property type="nucleotide sequence ID" value="NZ_BAABXX010000001.1"/>
</dbReference>
<dbReference type="InterPro" id="IPR017900">
    <property type="entry name" value="4Fe4S_Fe_S_CS"/>
</dbReference>
<reference evidence="7" key="2">
    <citation type="submission" date="2023-01" db="EMBL/GenBank/DDBJ databases">
        <title>Human gut microbiome strain richness.</title>
        <authorList>
            <person name="Chen-Liaw A."/>
        </authorList>
    </citation>
    <scope>NUCLEOTIDE SEQUENCE</scope>
    <source>
        <strain evidence="7">1001217st2_G6_1001217B_191108</strain>
    </source>
</reference>
<dbReference type="Pfam" id="PF00881">
    <property type="entry name" value="Nitroreductase"/>
    <property type="match status" value="1"/>
</dbReference>
<reference evidence="8" key="1">
    <citation type="submission" date="2019-11" db="EMBL/GenBank/DDBJ databases">
        <authorList>
            <person name="Feng L."/>
        </authorList>
    </citation>
    <scope>NUCLEOTIDE SEQUENCE</scope>
    <source>
        <strain evidence="8">CramosumLFYP8</strain>
    </source>
</reference>